<keyword evidence="1" id="KW-0378">Hydrolase</keyword>
<dbReference type="Proteomes" id="UP001500503">
    <property type="component" value="Unassembled WGS sequence"/>
</dbReference>
<evidence type="ECO:0000313" key="4">
    <source>
        <dbReference type="EMBL" id="GAA4516970.1"/>
    </source>
</evidence>
<name>A0ABP8R313_9ACTN</name>
<dbReference type="EMBL" id="BAABHF010000057">
    <property type="protein sequence ID" value="GAA4516970.1"/>
    <property type="molecule type" value="Genomic_DNA"/>
</dbReference>
<comment type="caution">
    <text evidence="4">The sequence shown here is derived from an EMBL/GenBank/DDBJ whole genome shotgun (WGS) entry which is preliminary data.</text>
</comment>
<organism evidence="4 5">
    <name type="scientific">Actinoallomurus oryzae</name>
    <dbReference type="NCBI Taxonomy" id="502180"/>
    <lineage>
        <taxon>Bacteria</taxon>
        <taxon>Bacillati</taxon>
        <taxon>Actinomycetota</taxon>
        <taxon>Actinomycetes</taxon>
        <taxon>Streptosporangiales</taxon>
        <taxon>Thermomonosporaceae</taxon>
        <taxon>Actinoallomurus</taxon>
    </lineage>
</organism>
<evidence type="ECO:0000256" key="1">
    <source>
        <dbReference type="ARBA" id="ARBA00022801"/>
    </source>
</evidence>
<evidence type="ECO:0000256" key="3">
    <source>
        <dbReference type="ARBA" id="ARBA00023098"/>
    </source>
</evidence>
<dbReference type="PANTHER" id="PTHR10272:SF0">
    <property type="entry name" value="PLATELET-ACTIVATING FACTOR ACETYLHYDROLASE"/>
    <property type="match status" value="1"/>
</dbReference>
<sequence>MKPNLTDARPAHGRFPLVVLSPGLTLPRAVLSGLAEDLASRGYVVALVDHTYEAAGITFPDGRTLACVICDRPPAGGQPAIAESRARDLTFVLDRLTGRHPAWPAAHMIDARHIGLAGHSISGDAAPVTMAADDRVRAGVNLDGTFYAPVPTTGLHGRPFLLLGTSSIHGSGGDKDKTWDRDWPNLDGWKRWLTVTGADHSSFTDGPILSTLLGMPSELSGSRALTITRAYVGAFFDQHLKGEHRTLLDRPTSAYPEVTFQHG</sequence>
<proteinExistence type="predicted"/>
<evidence type="ECO:0000313" key="5">
    <source>
        <dbReference type="Proteomes" id="UP001500503"/>
    </source>
</evidence>
<protein>
    <recommendedName>
        <fullName evidence="6">Alpha/beta hydrolase</fullName>
    </recommendedName>
</protein>
<accession>A0ABP8R313</accession>
<dbReference type="Gene3D" id="3.40.50.1820">
    <property type="entry name" value="alpha/beta hydrolase"/>
    <property type="match status" value="1"/>
</dbReference>
<dbReference type="RefSeq" id="WP_345474538.1">
    <property type="nucleotide sequence ID" value="NZ_BAABHF010000057.1"/>
</dbReference>
<keyword evidence="3" id="KW-0443">Lipid metabolism</keyword>
<evidence type="ECO:0000256" key="2">
    <source>
        <dbReference type="ARBA" id="ARBA00022963"/>
    </source>
</evidence>
<keyword evidence="5" id="KW-1185">Reference proteome</keyword>
<dbReference type="Pfam" id="PF03403">
    <property type="entry name" value="PAF-AH_p_II"/>
    <property type="match status" value="1"/>
</dbReference>
<evidence type="ECO:0008006" key="6">
    <source>
        <dbReference type="Google" id="ProtNLM"/>
    </source>
</evidence>
<dbReference type="InterPro" id="IPR029058">
    <property type="entry name" value="AB_hydrolase_fold"/>
</dbReference>
<reference evidence="5" key="1">
    <citation type="journal article" date="2019" name="Int. J. Syst. Evol. Microbiol.">
        <title>The Global Catalogue of Microorganisms (GCM) 10K type strain sequencing project: providing services to taxonomists for standard genome sequencing and annotation.</title>
        <authorList>
            <consortium name="The Broad Institute Genomics Platform"/>
            <consortium name="The Broad Institute Genome Sequencing Center for Infectious Disease"/>
            <person name="Wu L."/>
            <person name="Ma J."/>
        </authorList>
    </citation>
    <scope>NUCLEOTIDE SEQUENCE [LARGE SCALE GENOMIC DNA]</scope>
    <source>
        <strain evidence="5">JCM 17933</strain>
    </source>
</reference>
<gene>
    <name evidence="4" type="ORF">GCM10023191_088660</name>
</gene>
<dbReference type="SUPFAM" id="SSF53474">
    <property type="entry name" value="alpha/beta-Hydrolases"/>
    <property type="match status" value="1"/>
</dbReference>
<keyword evidence="2" id="KW-0442">Lipid degradation</keyword>
<dbReference type="PANTHER" id="PTHR10272">
    <property type="entry name" value="PLATELET-ACTIVATING FACTOR ACETYLHYDROLASE"/>
    <property type="match status" value="1"/>
</dbReference>